<dbReference type="OrthoDB" id="4326943at2"/>
<dbReference type="AlphaFoldDB" id="A0A1P8U7Z7"/>
<comment type="similarity">
    <text evidence="1">Belongs to the 'phage' integrase family.</text>
</comment>
<dbReference type="Gene3D" id="1.10.150.130">
    <property type="match status" value="1"/>
</dbReference>
<reference evidence="6 7" key="1">
    <citation type="submission" date="2016-12" db="EMBL/GenBank/DDBJ databases">
        <title>Complete genome sequence of Microbacterium aurum KACC 15219.</title>
        <authorList>
            <person name="Jung Y."/>
            <person name="Shin J.-H."/>
            <person name="Lee Y.-J."/>
            <person name="Yi H."/>
            <person name="Bahn Y.-S."/>
            <person name="Kim J.F."/>
            <person name="Lee D.-W."/>
        </authorList>
    </citation>
    <scope>NUCLEOTIDE SEQUENCE [LARGE SCALE GENOMIC DNA]</scope>
    <source>
        <strain evidence="6 7">KACC 15219</strain>
    </source>
</reference>
<accession>A0A1P8U7Z7</accession>
<dbReference type="RefSeq" id="WP_076690545.1">
    <property type="nucleotide sequence ID" value="NZ_CP018762.1"/>
</dbReference>
<dbReference type="GO" id="GO:0006310">
    <property type="term" value="P:DNA recombination"/>
    <property type="evidence" value="ECO:0007669"/>
    <property type="project" value="UniProtKB-KW"/>
</dbReference>
<organism evidence="6 7">
    <name type="scientific">Microbacterium aurum</name>
    <dbReference type="NCBI Taxonomy" id="36805"/>
    <lineage>
        <taxon>Bacteria</taxon>
        <taxon>Bacillati</taxon>
        <taxon>Actinomycetota</taxon>
        <taxon>Actinomycetes</taxon>
        <taxon>Micrococcales</taxon>
        <taxon>Microbacteriaceae</taxon>
        <taxon>Microbacterium</taxon>
    </lineage>
</organism>
<protein>
    <submittedName>
        <fullName evidence="6">Integrase</fullName>
    </submittedName>
</protein>
<dbReference type="GO" id="GO:0003677">
    <property type="term" value="F:DNA binding"/>
    <property type="evidence" value="ECO:0007669"/>
    <property type="project" value="UniProtKB-KW"/>
</dbReference>
<name>A0A1P8U7Z7_9MICO</name>
<dbReference type="Pfam" id="PF00589">
    <property type="entry name" value="Phage_integrase"/>
    <property type="match status" value="1"/>
</dbReference>
<keyword evidence="2" id="KW-0229">DNA integration</keyword>
<evidence type="ECO:0000256" key="4">
    <source>
        <dbReference type="ARBA" id="ARBA00023172"/>
    </source>
</evidence>
<keyword evidence="7" id="KW-1185">Reference proteome</keyword>
<dbReference type="InterPro" id="IPR050808">
    <property type="entry name" value="Phage_Integrase"/>
</dbReference>
<dbReference type="InterPro" id="IPR010998">
    <property type="entry name" value="Integrase_recombinase_N"/>
</dbReference>
<evidence type="ECO:0000256" key="2">
    <source>
        <dbReference type="ARBA" id="ARBA00022908"/>
    </source>
</evidence>
<proteinExistence type="inferred from homology"/>
<evidence type="ECO:0000313" key="6">
    <source>
        <dbReference type="EMBL" id="APZ34231.1"/>
    </source>
</evidence>
<keyword evidence="3" id="KW-0238">DNA-binding</keyword>
<dbReference type="EMBL" id="CP018762">
    <property type="protein sequence ID" value="APZ34231.1"/>
    <property type="molecule type" value="Genomic_DNA"/>
</dbReference>
<dbReference type="PROSITE" id="PS51898">
    <property type="entry name" value="TYR_RECOMBINASE"/>
    <property type="match status" value="1"/>
</dbReference>
<dbReference type="PANTHER" id="PTHR30629:SF2">
    <property type="entry name" value="PROPHAGE INTEGRASE INTS-RELATED"/>
    <property type="match status" value="1"/>
</dbReference>
<dbReference type="Gene3D" id="1.10.443.10">
    <property type="entry name" value="Intergrase catalytic core"/>
    <property type="match status" value="1"/>
</dbReference>
<evidence type="ECO:0000259" key="5">
    <source>
        <dbReference type="PROSITE" id="PS51898"/>
    </source>
</evidence>
<dbReference type="InterPro" id="IPR002104">
    <property type="entry name" value="Integrase_catalytic"/>
</dbReference>
<dbReference type="PANTHER" id="PTHR30629">
    <property type="entry name" value="PROPHAGE INTEGRASE"/>
    <property type="match status" value="1"/>
</dbReference>
<dbReference type="SUPFAM" id="SSF56349">
    <property type="entry name" value="DNA breaking-rejoining enzymes"/>
    <property type="match status" value="1"/>
</dbReference>
<dbReference type="KEGG" id="maur:BOH66_08235"/>
<dbReference type="GO" id="GO:0015074">
    <property type="term" value="P:DNA integration"/>
    <property type="evidence" value="ECO:0007669"/>
    <property type="project" value="UniProtKB-KW"/>
</dbReference>
<evidence type="ECO:0000256" key="3">
    <source>
        <dbReference type="ARBA" id="ARBA00023125"/>
    </source>
</evidence>
<evidence type="ECO:0000313" key="7">
    <source>
        <dbReference type="Proteomes" id="UP000187185"/>
    </source>
</evidence>
<feature type="domain" description="Tyr recombinase" evidence="5">
    <location>
        <begin position="180"/>
        <end position="393"/>
    </location>
</feature>
<dbReference type="InterPro" id="IPR011010">
    <property type="entry name" value="DNA_brk_join_enz"/>
</dbReference>
<keyword evidence="4" id="KW-0233">DNA recombination</keyword>
<dbReference type="STRING" id="36805.BOH66_08235"/>
<sequence>MARPKIAAGEVGQVQVTQLASGKWRARARMRDDSGELVQLRAEAATEDAAREELLSRAKTLTTHAKAIVTAASTIQEAAEAWLPTVKVRAENGTLSWSTYENYETTVRLTLVPVCGGVTLEALTVGRCDRIIQNLLADRGVSAARKARSVLSLICGFAVRDDAIPTNPVRDVTRLPTPDKKTAMLTPQQIEAIRDLMTRWRETEGMGPRPNWRALVDGMDIMLGTSARVGECIGLRRCDVDMTTAPPTILIDGTVIQNKAQGIQRKNAPKRTRQRRRVALPALAADAVRRRLALAEKGLEALLFPTKTGKPMSVSNYERLLRSFIDDNRDELVRLGVDVDEYSTHIYRRTTATLVERAAGLTIASRLLGHANEMVTRNSYVITAEQVDVVTADILDTILGT</sequence>
<evidence type="ECO:0000256" key="1">
    <source>
        <dbReference type="ARBA" id="ARBA00008857"/>
    </source>
</evidence>
<dbReference type="Proteomes" id="UP000187185">
    <property type="component" value="Chromosome"/>
</dbReference>
<dbReference type="InterPro" id="IPR013762">
    <property type="entry name" value="Integrase-like_cat_sf"/>
</dbReference>
<gene>
    <name evidence="6" type="ORF">BOH66_08235</name>
</gene>